<reference evidence="4 5" key="1">
    <citation type="submission" date="2023-02" db="EMBL/GenBank/DDBJ databases">
        <title>LHISI_Scaffold_Assembly.</title>
        <authorList>
            <person name="Stuart O.P."/>
            <person name="Cleave R."/>
            <person name="Magrath M.J.L."/>
            <person name="Mikheyev A.S."/>
        </authorList>
    </citation>
    <scope>NUCLEOTIDE SEQUENCE [LARGE SCALE GENOMIC DNA]</scope>
    <source>
        <strain evidence="4">Daus_M_001</strain>
        <tissue evidence="4">Leg muscle</tissue>
    </source>
</reference>
<sequence length="511" mass="57232">MSLKGRQQVCHRLDVVCRVFKVKLDVLMGDIHKNQIFGMVSAYTYNIEFQKRGLPLGHILIILDKGDKIAMSEAVDETVRADIPDREAQPADSTFQRRFVAKLFFTIVALSSTGDNDVAGALERAHEKHTHLRAFFHYNSQHKLLHHCGTREKGGFNTISQIHNVSPQANEELLCLHLLLHNVRGPTSFEDLHTVRHTVHPTYKLACLDLLLLDRDDIYQVTMYKAARWSVPGRLRVLLTHIIFHCNIADPPPIYNNLKPYLLDDAGGDLEFHLGVFNKTFADYGLPCPDVGHVHDLPQYEVDERNEANRMHNLLNADENVVFTEVVASVAAADSDTEARCSLFFVDGPAFVLIAKIVCPVAWTSIASILSAGGSTSHALFKLPVLVMQGSVCDISAQSLESELLRKCSLIISDEAPMAPKEALHCVDRLLRDVTKNDCTKFGGKVLLLGDDFRQVLPVVNQEGRADQVNVCLKNSPLWTSFKQLCLRINTRVDQGQEEFQQFLLHISEGT</sequence>
<keyword evidence="1" id="KW-0347">Helicase</keyword>
<proteinExistence type="inferred from homology"/>
<comment type="caution">
    <text evidence="4">The sequence shown here is derived from an EMBL/GenBank/DDBJ whole genome shotgun (WGS) entry which is preliminary data.</text>
</comment>
<keyword evidence="1" id="KW-0227">DNA damage</keyword>
<comment type="catalytic activity">
    <reaction evidence="1">
        <text>ATP + H2O = ADP + phosphate + H(+)</text>
        <dbReference type="Rhea" id="RHEA:13065"/>
        <dbReference type="ChEBI" id="CHEBI:15377"/>
        <dbReference type="ChEBI" id="CHEBI:15378"/>
        <dbReference type="ChEBI" id="CHEBI:30616"/>
        <dbReference type="ChEBI" id="CHEBI:43474"/>
        <dbReference type="ChEBI" id="CHEBI:456216"/>
        <dbReference type="EC" id="5.6.2.3"/>
    </reaction>
</comment>
<dbReference type="Proteomes" id="UP001159363">
    <property type="component" value="Chromosome 1"/>
</dbReference>
<evidence type="ECO:0000259" key="3">
    <source>
        <dbReference type="Pfam" id="PF14214"/>
    </source>
</evidence>
<evidence type="ECO:0000256" key="1">
    <source>
        <dbReference type="RuleBase" id="RU363044"/>
    </source>
</evidence>
<dbReference type="Gene3D" id="3.40.50.300">
    <property type="entry name" value="P-loop containing nucleotide triphosphate hydrolases"/>
    <property type="match status" value="1"/>
</dbReference>
<keyword evidence="1" id="KW-0067">ATP-binding</keyword>
<keyword evidence="1" id="KW-0233">DNA recombination</keyword>
<feature type="domain" description="Helitron helicase-like" evidence="3">
    <location>
        <begin position="5"/>
        <end position="61"/>
    </location>
</feature>
<dbReference type="EMBL" id="JARBHB010000001">
    <property type="protein sequence ID" value="KAJ8897251.1"/>
    <property type="molecule type" value="Genomic_DNA"/>
</dbReference>
<organism evidence="4 5">
    <name type="scientific">Dryococelus australis</name>
    <dbReference type="NCBI Taxonomy" id="614101"/>
    <lineage>
        <taxon>Eukaryota</taxon>
        <taxon>Metazoa</taxon>
        <taxon>Ecdysozoa</taxon>
        <taxon>Arthropoda</taxon>
        <taxon>Hexapoda</taxon>
        <taxon>Insecta</taxon>
        <taxon>Pterygota</taxon>
        <taxon>Neoptera</taxon>
        <taxon>Polyneoptera</taxon>
        <taxon>Phasmatodea</taxon>
        <taxon>Verophasmatodea</taxon>
        <taxon>Anareolatae</taxon>
        <taxon>Phasmatidae</taxon>
        <taxon>Eurycanthinae</taxon>
        <taxon>Dryococelus</taxon>
    </lineage>
</organism>
<dbReference type="PANTHER" id="PTHR10492:SF57">
    <property type="entry name" value="ATP-DEPENDENT DNA HELICASE"/>
    <property type="match status" value="1"/>
</dbReference>
<gene>
    <name evidence="4" type="ORF">PR048_002597</name>
</gene>
<name>A0ABQ9IKR2_9NEOP</name>
<feature type="domain" description="DNA helicase Pif1-like DEAD-box helicase" evidence="2">
    <location>
        <begin position="356"/>
        <end position="510"/>
    </location>
</feature>
<dbReference type="InterPro" id="IPR025476">
    <property type="entry name" value="Helitron_helicase-like"/>
</dbReference>
<evidence type="ECO:0000259" key="2">
    <source>
        <dbReference type="Pfam" id="PF05970"/>
    </source>
</evidence>
<evidence type="ECO:0000313" key="5">
    <source>
        <dbReference type="Proteomes" id="UP001159363"/>
    </source>
</evidence>
<keyword evidence="1" id="KW-0547">Nucleotide-binding</keyword>
<dbReference type="EC" id="5.6.2.3" evidence="1"/>
<dbReference type="Pfam" id="PF14214">
    <property type="entry name" value="Helitron_like_N"/>
    <property type="match status" value="1"/>
</dbReference>
<comment type="similarity">
    <text evidence="1">Belongs to the helicase family.</text>
</comment>
<dbReference type="InterPro" id="IPR027417">
    <property type="entry name" value="P-loop_NTPase"/>
</dbReference>
<keyword evidence="1" id="KW-0378">Hydrolase</keyword>
<dbReference type="PANTHER" id="PTHR10492">
    <property type="match status" value="1"/>
</dbReference>
<keyword evidence="1" id="KW-0234">DNA repair</keyword>
<protein>
    <recommendedName>
        <fullName evidence="1">ATP-dependent DNA helicase</fullName>
        <ecNumber evidence="1">5.6.2.3</ecNumber>
    </recommendedName>
</protein>
<keyword evidence="5" id="KW-1185">Reference proteome</keyword>
<evidence type="ECO:0000313" key="4">
    <source>
        <dbReference type="EMBL" id="KAJ8897251.1"/>
    </source>
</evidence>
<dbReference type="InterPro" id="IPR010285">
    <property type="entry name" value="DNA_helicase_pif1-like_DEAD"/>
</dbReference>
<accession>A0ABQ9IKR2</accession>
<dbReference type="Pfam" id="PF05970">
    <property type="entry name" value="PIF1"/>
    <property type="match status" value="1"/>
</dbReference>
<comment type="cofactor">
    <cofactor evidence="1">
        <name>Mg(2+)</name>
        <dbReference type="ChEBI" id="CHEBI:18420"/>
    </cofactor>
</comment>